<evidence type="ECO:0000313" key="1">
    <source>
        <dbReference type="EMBL" id="KAK4119870.1"/>
    </source>
</evidence>
<dbReference type="EMBL" id="MU853243">
    <property type="protein sequence ID" value="KAK4119870.1"/>
    <property type="molecule type" value="Genomic_DNA"/>
</dbReference>
<proteinExistence type="predicted"/>
<organism evidence="1 2">
    <name type="scientific">Parathielavia appendiculata</name>
    <dbReference type="NCBI Taxonomy" id="2587402"/>
    <lineage>
        <taxon>Eukaryota</taxon>
        <taxon>Fungi</taxon>
        <taxon>Dikarya</taxon>
        <taxon>Ascomycota</taxon>
        <taxon>Pezizomycotina</taxon>
        <taxon>Sordariomycetes</taxon>
        <taxon>Sordariomycetidae</taxon>
        <taxon>Sordariales</taxon>
        <taxon>Chaetomiaceae</taxon>
        <taxon>Parathielavia</taxon>
    </lineage>
</organism>
<evidence type="ECO:0000313" key="2">
    <source>
        <dbReference type="Proteomes" id="UP001302602"/>
    </source>
</evidence>
<name>A0AAN6YZE2_9PEZI</name>
<gene>
    <name evidence="1" type="ORF">N657DRAFT_580821</name>
</gene>
<dbReference type="GeneID" id="87826252"/>
<dbReference type="Proteomes" id="UP001302602">
    <property type="component" value="Unassembled WGS sequence"/>
</dbReference>
<accession>A0AAN6YZE2</accession>
<reference evidence="1" key="2">
    <citation type="submission" date="2023-05" db="EMBL/GenBank/DDBJ databases">
        <authorList>
            <consortium name="Lawrence Berkeley National Laboratory"/>
            <person name="Steindorff A."/>
            <person name="Hensen N."/>
            <person name="Bonometti L."/>
            <person name="Westerberg I."/>
            <person name="Brannstrom I.O."/>
            <person name="Guillou S."/>
            <person name="Cros-Aarteil S."/>
            <person name="Calhoun S."/>
            <person name="Haridas S."/>
            <person name="Kuo A."/>
            <person name="Mondo S."/>
            <person name="Pangilinan J."/>
            <person name="Riley R."/>
            <person name="Labutti K."/>
            <person name="Andreopoulos B."/>
            <person name="Lipzen A."/>
            <person name="Chen C."/>
            <person name="Yanf M."/>
            <person name="Daum C."/>
            <person name="Ng V."/>
            <person name="Clum A."/>
            <person name="Ohm R."/>
            <person name="Martin F."/>
            <person name="Silar P."/>
            <person name="Natvig D."/>
            <person name="Lalanne C."/>
            <person name="Gautier V."/>
            <person name="Ament-Velasquez S.L."/>
            <person name="Kruys A."/>
            <person name="Hutchinson M.I."/>
            <person name="Powell A.J."/>
            <person name="Barry K."/>
            <person name="Miller A.N."/>
            <person name="Grigoriev I.V."/>
            <person name="Debuchy R."/>
            <person name="Gladieux P."/>
            <person name="Thoren M.H."/>
            <person name="Johannesson H."/>
        </authorList>
    </citation>
    <scope>NUCLEOTIDE SEQUENCE</scope>
    <source>
        <strain evidence="1">CBS 731.68</strain>
    </source>
</reference>
<dbReference type="AlphaFoldDB" id="A0AAN6YZE2"/>
<comment type="caution">
    <text evidence="1">The sequence shown here is derived from an EMBL/GenBank/DDBJ whole genome shotgun (WGS) entry which is preliminary data.</text>
</comment>
<sequence length="123" mass="14101">IRRELFITGLQHPRPDKTVVLHLQATQVRYEVAIISDAELLITRSQQDKFHLILRSRNRCTVLTSSCLIPSSLSRLLAPTDLPHLLGDGEVFHYPNSFRFLSFHNPNGEWPPRSERQGANPIH</sequence>
<feature type="non-terminal residue" evidence="1">
    <location>
        <position position="1"/>
    </location>
</feature>
<protein>
    <submittedName>
        <fullName evidence="1">Uncharacterized protein</fullName>
    </submittedName>
</protein>
<keyword evidence="2" id="KW-1185">Reference proteome</keyword>
<reference evidence="1" key="1">
    <citation type="journal article" date="2023" name="Mol. Phylogenet. Evol.">
        <title>Genome-scale phylogeny and comparative genomics of the fungal order Sordariales.</title>
        <authorList>
            <person name="Hensen N."/>
            <person name="Bonometti L."/>
            <person name="Westerberg I."/>
            <person name="Brannstrom I.O."/>
            <person name="Guillou S."/>
            <person name="Cros-Aarteil S."/>
            <person name="Calhoun S."/>
            <person name="Haridas S."/>
            <person name="Kuo A."/>
            <person name="Mondo S."/>
            <person name="Pangilinan J."/>
            <person name="Riley R."/>
            <person name="LaButti K."/>
            <person name="Andreopoulos B."/>
            <person name="Lipzen A."/>
            <person name="Chen C."/>
            <person name="Yan M."/>
            <person name="Daum C."/>
            <person name="Ng V."/>
            <person name="Clum A."/>
            <person name="Steindorff A."/>
            <person name="Ohm R.A."/>
            <person name="Martin F."/>
            <person name="Silar P."/>
            <person name="Natvig D.O."/>
            <person name="Lalanne C."/>
            <person name="Gautier V."/>
            <person name="Ament-Velasquez S.L."/>
            <person name="Kruys A."/>
            <person name="Hutchinson M.I."/>
            <person name="Powell A.J."/>
            <person name="Barry K."/>
            <person name="Miller A.N."/>
            <person name="Grigoriev I.V."/>
            <person name="Debuchy R."/>
            <person name="Gladieux P."/>
            <person name="Hiltunen Thoren M."/>
            <person name="Johannesson H."/>
        </authorList>
    </citation>
    <scope>NUCLEOTIDE SEQUENCE</scope>
    <source>
        <strain evidence="1">CBS 731.68</strain>
    </source>
</reference>
<dbReference type="RefSeq" id="XP_062643643.1">
    <property type="nucleotide sequence ID" value="XM_062789482.1"/>
</dbReference>